<dbReference type="PANTHER" id="PTHR23506">
    <property type="entry name" value="GH10249P"/>
    <property type="match status" value="1"/>
</dbReference>
<keyword evidence="3" id="KW-0812">Transmembrane</keyword>
<dbReference type="Proteomes" id="UP001208570">
    <property type="component" value="Unassembled WGS sequence"/>
</dbReference>
<keyword evidence="7" id="KW-1185">Reference proteome</keyword>
<dbReference type="GO" id="GO:0005335">
    <property type="term" value="F:serotonin:sodium:chloride symporter activity"/>
    <property type="evidence" value="ECO:0007669"/>
    <property type="project" value="TreeGrafter"/>
</dbReference>
<keyword evidence="5" id="KW-0472">Membrane</keyword>
<dbReference type="SUPFAM" id="SSF103473">
    <property type="entry name" value="MFS general substrate transporter"/>
    <property type="match status" value="1"/>
</dbReference>
<comment type="caution">
    <text evidence="6">The sequence shown here is derived from an EMBL/GenBank/DDBJ whole genome shotgun (WGS) entry which is preliminary data.</text>
</comment>
<proteinExistence type="predicted"/>
<organism evidence="6 7">
    <name type="scientific">Paralvinella palmiformis</name>
    <dbReference type="NCBI Taxonomy" id="53620"/>
    <lineage>
        <taxon>Eukaryota</taxon>
        <taxon>Metazoa</taxon>
        <taxon>Spiralia</taxon>
        <taxon>Lophotrochozoa</taxon>
        <taxon>Annelida</taxon>
        <taxon>Polychaeta</taxon>
        <taxon>Sedentaria</taxon>
        <taxon>Canalipalpata</taxon>
        <taxon>Terebellida</taxon>
        <taxon>Terebelliformia</taxon>
        <taxon>Alvinellidae</taxon>
        <taxon>Paralvinella</taxon>
    </lineage>
</organism>
<dbReference type="GO" id="GO:0043195">
    <property type="term" value="C:terminal bouton"/>
    <property type="evidence" value="ECO:0007669"/>
    <property type="project" value="TreeGrafter"/>
</dbReference>
<protein>
    <submittedName>
        <fullName evidence="6">Uncharacterized protein</fullName>
    </submittedName>
</protein>
<evidence type="ECO:0000256" key="1">
    <source>
        <dbReference type="ARBA" id="ARBA00004141"/>
    </source>
</evidence>
<sequence length="100" mass="11122">GTSEGGSPYEWETRWESPVESFYTVNVSSPNATFSPEEVESRAEKRHRDIIDENVAVGLMFASKAITQLIANPFIGPLTNRVGYSIPMFTGFIIMFVSTI</sequence>
<keyword evidence="4" id="KW-1133">Transmembrane helix</keyword>
<dbReference type="GO" id="GO:0030672">
    <property type="term" value="C:synaptic vesicle membrane"/>
    <property type="evidence" value="ECO:0007669"/>
    <property type="project" value="TreeGrafter"/>
</dbReference>
<dbReference type="EMBL" id="JAODUP010001008">
    <property type="protein sequence ID" value="KAK2141984.1"/>
    <property type="molecule type" value="Genomic_DNA"/>
</dbReference>
<dbReference type="PANTHER" id="PTHR23506:SF23">
    <property type="entry name" value="GH10249P"/>
    <property type="match status" value="1"/>
</dbReference>
<accession>A0AAD9MT27</accession>
<dbReference type="AlphaFoldDB" id="A0AAD9MT27"/>
<reference evidence="6" key="1">
    <citation type="journal article" date="2023" name="Mol. Biol. Evol.">
        <title>Third-Generation Sequencing Reveals the Adaptive Role of the Epigenome in Three Deep-Sea Polychaetes.</title>
        <authorList>
            <person name="Perez M."/>
            <person name="Aroh O."/>
            <person name="Sun Y."/>
            <person name="Lan Y."/>
            <person name="Juniper S.K."/>
            <person name="Young C.R."/>
            <person name="Angers B."/>
            <person name="Qian P.Y."/>
        </authorList>
    </citation>
    <scope>NUCLEOTIDE SEQUENCE</scope>
    <source>
        <strain evidence="6">P08H-3</strain>
    </source>
</reference>
<dbReference type="InterPro" id="IPR050930">
    <property type="entry name" value="MFS_Vesicular_Transporter"/>
</dbReference>
<dbReference type="Gene3D" id="1.20.1250.20">
    <property type="entry name" value="MFS general substrate transporter like domains"/>
    <property type="match status" value="1"/>
</dbReference>
<evidence type="ECO:0000256" key="3">
    <source>
        <dbReference type="ARBA" id="ARBA00022692"/>
    </source>
</evidence>
<feature type="non-terminal residue" evidence="6">
    <location>
        <position position="1"/>
    </location>
</feature>
<keyword evidence="2" id="KW-0813">Transport</keyword>
<evidence type="ECO:0000313" key="6">
    <source>
        <dbReference type="EMBL" id="KAK2141984.1"/>
    </source>
</evidence>
<evidence type="ECO:0000256" key="2">
    <source>
        <dbReference type="ARBA" id="ARBA00022448"/>
    </source>
</evidence>
<dbReference type="GO" id="GO:0015842">
    <property type="term" value="P:aminergic neurotransmitter loading into synaptic vesicle"/>
    <property type="evidence" value="ECO:0007669"/>
    <property type="project" value="TreeGrafter"/>
</dbReference>
<feature type="non-terminal residue" evidence="6">
    <location>
        <position position="100"/>
    </location>
</feature>
<evidence type="ECO:0000256" key="5">
    <source>
        <dbReference type="ARBA" id="ARBA00023136"/>
    </source>
</evidence>
<evidence type="ECO:0000313" key="7">
    <source>
        <dbReference type="Proteomes" id="UP001208570"/>
    </source>
</evidence>
<comment type="subcellular location">
    <subcellularLocation>
        <location evidence="1">Membrane</location>
        <topology evidence="1">Multi-pass membrane protein</topology>
    </subcellularLocation>
</comment>
<name>A0AAD9MT27_9ANNE</name>
<evidence type="ECO:0000256" key="4">
    <source>
        <dbReference type="ARBA" id="ARBA00022989"/>
    </source>
</evidence>
<gene>
    <name evidence="6" type="ORF">LSH36_1008g01024</name>
</gene>
<dbReference type="InterPro" id="IPR036259">
    <property type="entry name" value="MFS_trans_sf"/>
</dbReference>